<dbReference type="Proteomes" id="UP001165541">
    <property type="component" value="Unassembled WGS sequence"/>
</dbReference>
<organism evidence="1 2">
    <name type="scientific">Caldimonas mangrovi</name>
    <dbReference type="NCBI Taxonomy" id="2944811"/>
    <lineage>
        <taxon>Bacteria</taxon>
        <taxon>Pseudomonadati</taxon>
        <taxon>Pseudomonadota</taxon>
        <taxon>Betaproteobacteria</taxon>
        <taxon>Burkholderiales</taxon>
        <taxon>Sphaerotilaceae</taxon>
        <taxon>Caldimonas</taxon>
    </lineage>
</organism>
<dbReference type="EMBL" id="JAMKFE010000017">
    <property type="protein sequence ID" value="MCM5682267.1"/>
    <property type="molecule type" value="Genomic_DNA"/>
</dbReference>
<reference evidence="1" key="1">
    <citation type="submission" date="2022-05" db="EMBL/GenBank/DDBJ databases">
        <title>Schlegelella sp. nov., isolated from mangrove soil.</title>
        <authorList>
            <person name="Liu Y."/>
            <person name="Ge X."/>
            <person name="Liu W."/>
        </authorList>
    </citation>
    <scope>NUCLEOTIDE SEQUENCE</scope>
    <source>
        <strain evidence="1">S2-27</strain>
    </source>
</reference>
<dbReference type="RefSeq" id="WP_251780742.1">
    <property type="nucleotide sequence ID" value="NZ_JAMKFE010000017.1"/>
</dbReference>
<gene>
    <name evidence="1" type="ORF">M8A51_22285</name>
</gene>
<sequence length="72" mass="8288">MHYLVDKEEFLQALRELEDELSIETLDTGNLLSHCWRCLGCDTEYTSFEMIPAPMACRCGELQMVPVIPTLH</sequence>
<evidence type="ECO:0000313" key="2">
    <source>
        <dbReference type="Proteomes" id="UP001165541"/>
    </source>
</evidence>
<proteinExistence type="predicted"/>
<evidence type="ECO:0008006" key="3">
    <source>
        <dbReference type="Google" id="ProtNLM"/>
    </source>
</evidence>
<keyword evidence="2" id="KW-1185">Reference proteome</keyword>
<accession>A0ABT0YU35</accession>
<name>A0ABT0YU35_9BURK</name>
<evidence type="ECO:0000313" key="1">
    <source>
        <dbReference type="EMBL" id="MCM5682267.1"/>
    </source>
</evidence>
<protein>
    <recommendedName>
        <fullName evidence="3">Transcriptional regulator</fullName>
    </recommendedName>
</protein>
<comment type="caution">
    <text evidence="1">The sequence shown here is derived from an EMBL/GenBank/DDBJ whole genome shotgun (WGS) entry which is preliminary data.</text>
</comment>